<dbReference type="AlphaFoldDB" id="A0A835GBF5"/>
<feature type="non-terminal residue" evidence="3">
    <location>
        <position position="1"/>
    </location>
</feature>
<feature type="transmembrane region" description="Helical" evidence="1">
    <location>
        <begin position="50"/>
        <end position="70"/>
    </location>
</feature>
<evidence type="ECO:0000256" key="1">
    <source>
        <dbReference type="SAM" id="Phobius"/>
    </source>
</evidence>
<dbReference type="InterPro" id="IPR048365">
    <property type="entry name" value="TNP-like_RNaseH_N"/>
</dbReference>
<keyword evidence="4" id="KW-1185">Reference proteome</keyword>
<sequence length="572" mass="65342">LYFPGTPWRRNQSPLPTKCIQLYRELLTWCPFGCATNLAARPTRTRAQNVSGCAATLVAPPLFTIALYGVSLTRPPGRRPVAPPHYSDRDLKKKCWEEVVDLFGEQEQTVEEKKSLVATNMPNRKVVIAGAAFIFMYLLTEDRKSRKRRWWKTNLYKRRSSLLVELKSQHISGQYKNFTRMSPTDFEYLLTIIAPKISRQDTIMRSAISPQDRLALTLRFLATGDSFTSLQYTFRISKQSMSCIVPEVCEAIIKALKENIKTIVMAIAHLHNFLRNTDSSKNLYAPPGSLDSDQNGRLCEGSWRRDCEMSSLLPLNNVPRRAASTAKQIRDEFNDYFMNESKETSSMQLPLCCVVSLDYFDLLKMPAPLLRVFWIPNNRFFLIQTNKFKRLFVTPHHERTYDTTVTNAVQTSTASVFVFARKTDSRWINPERRASVTYFHVQVIKIEKNGFDLFKTIAVKRLGYHPIIVTYVRCIFVRMISITAETKANLITTCLQKYFDAGVTVVSMTFDGCPANLSAAEILGCKLTNPKNLVTHFPHPSTQEKIVCVNLVVHFVRFVPKTASSRLNLTPN</sequence>
<evidence type="ECO:0000259" key="2">
    <source>
        <dbReference type="Pfam" id="PF21787"/>
    </source>
</evidence>
<dbReference type="EMBL" id="JACKWZ010000234">
    <property type="protein sequence ID" value="KAF9411106.1"/>
    <property type="molecule type" value="Genomic_DNA"/>
</dbReference>
<proteinExistence type="predicted"/>
<protein>
    <recommendedName>
        <fullName evidence="2">Transposable element P transposase-like RNase H domain-containing protein</fullName>
    </recommendedName>
</protein>
<gene>
    <name evidence="3" type="ORF">HW555_009968</name>
</gene>
<feature type="domain" description="Transposable element P transposase-like RNase H" evidence="2">
    <location>
        <begin position="481"/>
        <end position="524"/>
    </location>
</feature>
<dbReference type="Pfam" id="PF21787">
    <property type="entry name" value="TNP-like_RNaseH_N"/>
    <property type="match status" value="1"/>
</dbReference>
<keyword evidence="1" id="KW-0472">Membrane</keyword>
<accession>A0A835GBF5</accession>
<keyword evidence="1" id="KW-0812">Transmembrane</keyword>
<name>A0A835GBF5_SPOEX</name>
<keyword evidence="1" id="KW-1133">Transmembrane helix</keyword>
<dbReference type="Proteomes" id="UP000648187">
    <property type="component" value="Unassembled WGS sequence"/>
</dbReference>
<organism evidence="3 4">
    <name type="scientific">Spodoptera exigua</name>
    <name type="common">Beet armyworm</name>
    <name type="synonym">Noctua fulgens</name>
    <dbReference type="NCBI Taxonomy" id="7107"/>
    <lineage>
        <taxon>Eukaryota</taxon>
        <taxon>Metazoa</taxon>
        <taxon>Ecdysozoa</taxon>
        <taxon>Arthropoda</taxon>
        <taxon>Hexapoda</taxon>
        <taxon>Insecta</taxon>
        <taxon>Pterygota</taxon>
        <taxon>Neoptera</taxon>
        <taxon>Endopterygota</taxon>
        <taxon>Lepidoptera</taxon>
        <taxon>Glossata</taxon>
        <taxon>Ditrysia</taxon>
        <taxon>Noctuoidea</taxon>
        <taxon>Noctuidae</taxon>
        <taxon>Amphipyrinae</taxon>
        <taxon>Spodoptera</taxon>
    </lineage>
</organism>
<evidence type="ECO:0000313" key="3">
    <source>
        <dbReference type="EMBL" id="KAF9411106.1"/>
    </source>
</evidence>
<reference evidence="3" key="1">
    <citation type="submission" date="2020-08" db="EMBL/GenBank/DDBJ databases">
        <title>Spodoptera exigua strain:BAW_Kor-Di-RS1 Genome sequencing and assembly.</title>
        <authorList>
            <person name="Kim J."/>
            <person name="Nam H.Y."/>
            <person name="Kwon M."/>
            <person name="Choi J.H."/>
            <person name="Cho S.R."/>
            <person name="Kim G.-H."/>
        </authorList>
    </citation>
    <scope>NUCLEOTIDE SEQUENCE</scope>
    <source>
        <strain evidence="3">BAW_Kor-Di-RS1</strain>
        <tissue evidence="3">Whole-body</tissue>
    </source>
</reference>
<evidence type="ECO:0000313" key="4">
    <source>
        <dbReference type="Proteomes" id="UP000648187"/>
    </source>
</evidence>
<comment type="caution">
    <text evidence="3">The sequence shown here is derived from an EMBL/GenBank/DDBJ whole genome shotgun (WGS) entry which is preliminary data.</text>
</comment>